<dbReference type="EMBL" id="JAWMAJ010000153">
    <property type="protein sequence ID" value="MDV7221012.1"/>
    <property type="molecule type" value="Genomic_DNA"/>
</dbReference>
<gene>
    <name evidence="1" type="ORF">R5A26_34255</name>
</gene>
<reference evidence="1 2" key="1">
    <citation type="submission" date="2023-10" db="EMBL/GenBank/DDBJ databases">
        <title>Characterization of rhizosphere-enriched actinobacteria from wheat plants lab-grown on chernevaya soil.</title>
        <authorList>
            <person name="Tikhonova E.N."/>
            <person name="Konopkin A."/>
            <person name="Kravchenko I.K."/>
        </authorList>
    </citation>
    <scope>NUCLEOTIDE SEQUENCE [LARGE SCALE GENOMIC DNA]</scope>
    <source>
        <strain evidence="1 2">RR29</strain>
    </source>
</reference>
<dbReference type="RefSeq" id="WP_317774413.1">
    <property type="nucleotide sequence ID" value="NZ_JAWMAJ010000153.1"/>
</dbReference>
<protein>
    <recommendedName>
        <fullName evidence="3">DUF3987 domain-containing protein</fullName>
    </recommendedName>
</protein>
<keyword evidence="2" id="KW-1185">Reference proteome</keyword>
<dbReference type="Proteomes" id="UP001187346">
    <property type="component" value="Unassembled WGS sequence"/>
</dbReference>
<evidence type="ECO:0000313" key="2">
    <source>
        <dbReference type="Proteomes" id="UP001187346"/>
    </source>
</evidence>
<evidence type="ECO:0000313" key="1">
    <source>
        <dbReference type="EMBL" id="MDV7221012.1"/>
    </source>
</evidence>
<organism evidence="1 2">
    <name type="scientific">Streptomyces prunicolor</name>
    <dbReference type="NCBI Taxonomy" id="67348"/>
    <lineage>
        <taxon>Bacteria</taxon>
        <taxon>Bacillati</taxon>
        <taxon>Actinomycetota</taxon>
        <taxon>Actinomycetes</taxon>
        <taxon>Kitasatosporales</taxon>
        <taxon>Streptomycetaceae</taxon>
        <taxon>Streptomyces</taxon>
    </lineage>
</organism>
<comment type="caution">
    <text evidence="1">The sequence shown here is derived from an EMBL/GenBank/DDBJ whole genome shotgun (WGS) entry which is preliminary data.</text>
</comment>
<evidence type="ECO:0008006" key="3">
    <source>
        <dbReference type="Google" id="ProtNLM"/>
    </source>
</evidence>
<accession>A0ABU4FK57</accession>
<sequence length="438" mass="48023">MREPNPETLGKPGRLPEEFFAARPLFQHIRQAAHSEGCSGDVLFYSSLARLSGMLSHHYRAVTGIGGRASLNIFSAIVGASGAGKSTGSSLTRTLMPAPDEDFRDGLPVGSGEGIAEAFMGTVEEPTGEVITRGKNVGDPVMRRVRKQVRHSAYFYVDEGQTIAKLGERNGSVLGETLRRAAVGETLGQTNASEERTRYIPAGSYSLGLLVGFQPSTAVPVLADASTGTPQRFLWGWADDPSIPDKPPVWPGPLAMHPGQRRLDGPRDITFPERVRSMLWEDKVARNRGEVEVPELDGHAGLIKVKVAALLALLDNRDSVNEADWALAEMIWTASCGVRDHLVERARREAAVERQREEDAKVHQVMREHEAKADADLALERVARLVRKHASQVGGITFGELNRKVASRDRKVLQKSIDLAESRDWVFEEGDRLCVKTD</sequence>
<name>A0ABU4FK57_9ACTN</name>
<proteinExistence type="predicted"/>